<dbReference type="SUPFAM" id="SSF56935">
    <property type="entry name" value="Porins"/>
    <property type="match status" value="2"/>
</dbReference>
<evidence type="ECO:0000313" key="4">
    <source>
        <dbReference type="Proteomes" id="UP000318212"/>
    </source>
</evidence>
<proteinExistence type="predicted"/>
<evidence type="ECO:0000313" key="3">
    <source>
        <dbReference type="EMBL" id="TQD44397.1"/>
    </source>
</evidence>
<dbReference type="PROSITE" id="PS51318">
    <property type="entry name" value="TAT"/>
    <property type="match status" value="1"/>
</dbReference>
<keyword evidence="2" id="KW-0732">Signal</keyword>
<evidence type="ECO:0000256" key="1">
    <source>
        <dbReference type="SAM" id="MobiDB-lite"/>
    </source>
</evidence>
<protein>
    <recommendedName>
        <fullName evidence="5">TonB-dependent receptor</fullName>
    </recommendedName>
</protein>
<dbReference type="EMBL" id="VICE01000091">
    <property type="protein sequence ID" value="TQD44397.1"/>
    <property type="molecule type" value="Genomic_DNA"/>
</dbReference>
<organism evidence="3 4">
    <name type="scientific">Marilutibacter aestuarii</name>
    <dbReference type="NCBI Taxonomy" id="1706195"/>
    <lineage>
        <taxon>Bacteria</taxon>
        <taxon>Pseudomonadati</taxon>
        <taxon>Pseudomonadota</taxon>
        <taxon>Gammaproteobacteria</taxon>
        <taxon>Lysobacterales</taxon>
        <taxon>Lysobacteraceae</taxon>
        <taxon>Marilutibacter</taxon>
    </lineage>
</organism>
<feature type="region of interest" description="Disordered" evidence="1">
    <location>
        <begin position="27"/>
        <end position="102"/>
    </location>
</feature>
<feature type="chain" id="PRO_5021358124" description="TonB-dependent receptor" evidence="2">
    <location>
        <begin position="26"/>
        <end position="1249"/>
    </location>
</feature>
<accession>A0A508A4Y0</accession>
<evidence type="ECO:0008006" key="5">
    <source>
        <dbReference type="Google" id="ProtNLM"/>
    </source>
</evidence>
<dbReference type="InterPro" id="IPR006311">
    <property type="entry name" value="TAT_signal"/>
</dbReference>
<dbReference type="OrthoDB" id="28717at2"/>
<sequence length="1249" mass="138779">MTLRRKLLDAALLGVLAGLASTAAAQSTRGVAAADAQPPVDEGAPPRSSVPSRDDPASTAPPPDCTDEGCSSEEGILLRIRTRSEDQPTTTPDTPPTSRALAPDRRVTIERENPGTAVALGRFSVALPDGGVIWATEDPNPGLPELSISATSMLPFDGQRVTRPVRFYARGNYSAFVERYEVSIYRASDADLIEPIATVPLEVAAVAEGEWDGTLPDRYRFRTGDELLYVLRAHGADGTYDETFPQAMQLVLPEEAESGNQRLRMATERSLGMALTADQAETRRLLDNVFAGSGLRLQNIPLNGSRVRIQGRNLPERATLAIDGDSYPVDLDRKFVAEYLMPVGSHDFEVALSGPEGDYAHTLAVDVSGDYFFGVGIADVTIARNDVSGSVDRAAVDARYDDDVISDGRLAFYGKAKLKGRYLFTAQADTTEKDLEHLFDGFGEAYPRDIFWRLDPDLYYPTYGDDSVTWRDVDTMGRFYLRLDWDKNQALWGNFDTGFTGTEYSQYVRALYGAALSWRSNGTNAWGDPSTEVRAFGSEAQTAPGHSEFLGTGGSLYYLRHTDILPGSEQVVLEIRDTTTGRVEERVVLVRGADYELDEMQGRILLTRPLAQITRQNVPTLTRDAPLDGLEQRLLVDYEWLPSDFDADEITAGLRGKQWFGDHLGVGFTYVDENRAGEDYTLAAGDVTLQAGKGTYLKLEYAQTESLSAPVFFSDNGGLDFVQSNPVGPREGAARSVEARANLKELGWTEEDWALAAWWREVGDGYSISRYDPGEDVTEFGAEALGWFTPNLKFYSRYSEAERGADALVQAQAMLEWRVSDDGTFSAELRRVEEDRGGVEGTGLLGAVKYNHRFGSSLELYGLAQATLDDDGGAYEDNDAFAVGGQYLFGDLSSVGGEVSTGDRGDAAILTAEYRLRPDWSLYGNYAWASNTTRYDSLFSPNRNNGWTLGQRWRLSQQANLFNESQYLKDPTGAEGFAHTFGMDFYPGLGWNLGFTLQDGELTNLDGGNVDRQAVSVNGGLTSARTDWQSKLEYRRDRGAEDRDQWVSTNRLTHRVSESFRIAARLNYADTDDNIDPSADARFIEGNVGFAWRPWDTTRWELFGRYTYLYDLSSLGQVVEEDYDQKTQVVALEGVYRFNPNWEVAGKLAHRSGEVRFGRGSGPWFDSSTNFAAAQLRYEVVYAWHAMAEYRWLDVEDGGMRRGWLLGLDRDIGKNFRIGVGYNFTDFSDDLTEFDYDQRGWFLNLVGYY</sequence>
<dbReference type="Proteomes" id="UP000318212">
    <property type="component" value="Unassembled WGS sequence"/>
</dbReference>
<reference evidence="3 4" key="1">
    <citation type="submission" date="2019-06" db="EMBL/GenBank/DDBJ databases">
        <title>Lysobacter alkalisoli sp. nov. isolated from saline soil.</title>
        <authorList>
            <person name="Sun J.-Q."/>
            <person name="Xu L."/>
        </authorList>
    </citation>
    <scope>NUCLEOTIDE SEQUENCE [LARGE SCALE GENOMIC DNA]</scope>
    <source>
        <strain evidence="3 4">JCM 31130</strain>
    </source>
</reference>
<dbReference type="AlphaFoldDB" id="A0A508A4Y0"/>
<evidence type="ECO:0000256" key="2">
    <source>
        <dbReference type="SAM" id="SignalP"/>
    </source>
</evidence>
<name>A0A508A4Y0_9GAMM</name>
<comment type="caution">
    <text evidence="3">The sequence shown here is derived from an EMBL/GenBank/DDBJ whole genome shotgun (WGS) entry which is preliminary data.</text>
</comment>
<gene>
    <name evidence="3" type="ORF">FKV25_09755</name>
</gene>
<feature type="signal peptide" evidence="2">
    <location>
        <begin position="1"/>
        <end position="25"/>
    </location>
</feature>
<keyword evidence="4" id="KW-1185">Reference proteome</keyword>
<dbReference type="RefSeq" id="WP_141518611.1">
    <property type="nucleotide sequence ID" value="NZ_VICE01000091.1"/>
</dbReference>